<comment type="caution">
    <text evidence="3">The sequence shown here is derived from an EMBL/GenBank/DDBJ whole genome shotgun (WGS) entry which is preliminary data.</text>
</comment>
<feature type="compositionally biased region" description="Pro residues" evidence="1">
    <location>
        <begin position="1084"/>
        <end position="1093"/>
    </location>
</feature>
<feature type="compositionally biased region" description="Basic and acidic residues" evidence="1">
    <location>
        <begin position="495"/>
        <end position="513"/>
    </location>
</feature>
<dbReference type="GO" id="GO:0008270">
    <property type="term" value="F:zinc ion binding"/>
    <property type="evidence" value="ECO:0007669"/>
    <property type="project" value="InterPro"/>
</dbReference>
<dbReference type="InterPro" id="IPR036875">
    <property type="entry name" value="Znf_CCHC_sf"/>
</dbReference>
<organism evidence="3 4">
    <name type="scientific">Scophthalmus maximus</name>
    <name type="common">Turbot</name>
    <name type="synonym">Psetta maxima</name>
    <dbReference type="NCBI Taxonomy" id="52904"/>
    <lineage>
        <taxon>Eukaryota</taxon>
        <taxon>Metazoa</taxon>
        <taxon>Chordata</taxon>
        <taxon>Craniata</taxon>
        <taxon>Vertebrata</taxon>
        <taxon>Euteleostomi</taxon>
        <taxon>Actinopterygii</taxon>
        <taxon>Neopterygii</taxon>
        <taxon>Teleostei</taxon>
        <taxon>Neoteleostei</taxon>
        <taxon>Acanthomorphata</taxon>
        <taxon>Carangaria</taxon>
        <taxon>Pleuronectiformes</taxon>
        <taxon>Pleuronectoidei</taxon>
        <taxon>Scophthalmidae</taxon>
        <taxon>Scophthalmus</taxon>
    </lineage>
</organism>
<feature type="compositionally biased region" description="Basic and acidic residues" evidence="1">
    <location>
        <begin position="651"/>
        <end position="668"/>
    </location>
</feature>
<feature type="region of interest" description="Disordered" evidence="1">
    <location>
        <begin position="617"/>
        <end position="668"/>
    </location>
</feature>
<gene>
    <name evidence="3" type="ORF">F2P81_019432</name>
</gene>
<accession>A0A6A4S7T7</accession>
<dbReference type="Proteomes" id="UP000438429">
    <property type="component" value="Unassembled WGS sequence"/>
</dbReference>
<feature type="compositionally biased region" description="Acidic residues" evidence="1">
    <location>
        <begin position="1"/>
        <end position="18"/>
    </location>
</feature>
<dbReference type="InterPro" id="IPR057327">
    <property type="entry name" value="Vts1_dom"/>
</dbReference>
<evidence type="ECO:0000313" key="3">
    <source>
        <dbReference type="EMBL" id="KAF0028345.1"/>
    </source>
</evidence>
<feature type="region of interest" description="Disordered" evidence="1">
    <location>
        <begin position="484"/>
        <end position="557"/>
    </location>
</feature>
<feature type="compositionally biased region" description="Low complexity" evidence="1">
    <location>
        <begin position="894"/>
        <end position="920"/>
    </location>
</feature>
<dbReference type="Pfam" id="PF26034">
    <property type="entry name" value="PHAT_SMAUG"/>
    <property type="match status" value="1"/>
</dbReference>
<protein>
    <recommendedName>
        <fullName evidence="2">CCHC-type domain-containing protein</fullName>
    </recommendedName>
</protein>
<dbReference type="InterPro" id="IPR001878">
    <property type="entry name" value="Znf_CCHC"/>
</dbReference>
<dbReference type="InterPro" id="IPR042793">
    <property type="entry name" value="ZCCHC2"/>
</dbReference>
<dbReference type="Pfam" id="PF00098">
    <property type="entry name" value="zf-CCHC"/>
    <property type="match status" value="1"/>
</dbReference>
<dbReference type="EMBL" id="VEVO01000017">
    <property type="protein sequence ID" value="KAF0028345.1"/>
    <property type="molecule type" value="Genomic_DNA"/>
</dbReference>
<reference evidence="3 4" key="1">
    <citation type="submission" date="2019-06" db="EMBL/GenBank/DDBJ databases">
        <title>Draft genomes of female and male turbot (Scophthalmus maximus).</title>
        <authorList>
            <person name="Xu H."/>
            <person name="Xu X.-W."/>
            <person name="Shao C."/>
            <person name="Chen S."/>
        </authorList>
    </citation>
    <scope>NUCLEOTIDE SEQUENCE [LARGE SCALE GENOMIC DNA]</scope>
    <source>
        <strain evidence="3">Ysfricsl-2016a</strain>
        <tissue evidence="3">Blood</tissue>
    </source>
</reference>
<feature type="compositionally biased region" description="Pro residues" evidence="1">
    <location>
        <begin position="921"/>
        <end position="935"/>
    </location>
</feature>
<feature type="region of interest" description="Disordered" evidence="1">
    <location>
        <begin position="1"/>
        <end position="51"/>
    </location>
</feature>
<dbReference type="PANTHER" id="PTHR46939:SF1">
    <property type="entry name" value="ZINC FINGER CCHC DOMAIN-CONTAINING PROTEIN 2"/>
    <property type="match status" value="1"/>
</dbReference>
<dbReference type="AlphaFoldDB" id="A0A6A4S7T7"/>
<dbReference type="PANTHER" id="PTHR46939">
    <property type="entry name" value="ZINC FINGER CCHC DOMAIN-CONTAINING PROTEIN 2"/>
    <property type="match status" value="1"/>
</dbReference>
<dbReference type="Pfam" id="PF25479">
    <property type="entry name" value="Vts1"/>
    <property type="match status" value="1"/>
</dbReference>
<dbReference type="Gene3D" id="4.10.60.10">
    <property type="entry name" value="Zinc finger, CCHC-type"/>
    <property type="match status" value="1"/>
</dbReference>
<evidence type="ECO:0000259" key="2">
    <source>
        <dbReference type="SMART" id="SM00343"/>
    </source>
</evidence>
<feature type="region of interest" description="Disordered" evidence="1">
    <location>
        <begin position="806"/>
        <end position="998"/>
    </location>
</feature>
<feature type="compositionally biased region" description="Low complexity" evidence="1">
    <location>
        <begin position="1073"/>
        <end position="1083"/>
    </location>
</feature>
<dbReference type="InterPro" id="IPR058599">
    <property type="entry name" value="PHAT_Smg/ZCCHC2-like"/>
</dbReference>
<feature type="region of interest" description="Disordered" evidence="1">
    <location>
        <begin position="1073"/>
        <end position="1097"/>
    </location>
</feature>
<dbReference type="SMART" id="SM00343">
    <property type="entry name" value="ZnF_C2HC"/>
    <property type="match status" value="1"/>
</dbReference>
<dbReference type="SUPFAM" id="SSF57756">
    <property type="entry name" value="Retrovirus zinc finger-like domains"/>
    <property type="match status" value="1"/>
</dbReference>
<sequence length="1206" mass="129382">MKTGEEGGDATADDDSLDQSEQRRHHVTGAASPCSGSDRLEESPPPPPPRCPVLDKETVFEWFGLHLNPAKRVEFMCGLLHMCQPLELRFLGSYLEDLARKDYHVLRDFEFRANSPGDLGVLTDVIDPVVRSKLLVCLSLLGSDSRECAGILYGILSHVDPALFYKHYDYPLLPFMAPPPHHHHHHHPFHTPCRDGSVYGRPEQTCGISANETAAAAAGPLEQLALLFTMASLHPAFHFHQRETVRGQLDKIELALEERRQSQLRINAQTTELTGQKVDYLPSPALGLGECTASHPPCQSRRSNRWVAQREAVHIEGIVLMGISRTRIDKEYNFEVKWSDSSSTSVTKTHLELENFLLKLPKDQCTESFEKSILRLLNQGDQYESREVEKNLRERFLSAPPIFRQTRKVCSFFNCDSAKPTSCRCEYQYVLAIEQHNLPFCCHKAPSTTVNQTYDYNLITVRNRVIFFFTGNCQLGKAFQEECSDASSQEEGTQEEARDQEPESKHPDTEKRVHPVTKTKSRVLPSDRDKGKGKGAAFVTNGSLVSPQRKATPEHNTAMQDVTGHSDVRTPFTAAPYCLHNASCTTVALLNVNDHTTGQMHTVAWCLSDTDVVVADGGSGPDTFGETSSESYSSPSSPQHRGAESLDSEDDNNKDTDSHSDDSCKGPDMFFMHKTDPAVVGEVSSVHPLSSTNHRAHMEPLCPETSTEFPPLSFMHSLPYVLPNGVADSLLPLVPPPPSQIIIPDGKPPSGTVMMQMPLVPPANLGPGIAGDPEKRDMLPTFGIPPLALHPPGSPAVPPLVQRFKTALPHSPGGADGASGSGPTAALPQASHQAPVRGVMTPGPTTFSSPPQQSLPCQDPASGGSGPETSHAKHPSLPLPSGLPPPYTLPPAPTSGLPTAGAPAATGAAPCPGHVQAAVPPTVPTHTPGPAPNPSPALTHSNAHSNCTSYSNSGPSSGSPPIAPGNPITLQQTQQQQVRSQQSTPPPPPPPQQQQQPLGCGTCGCHNNCGGRGGGSSVSGASSCQTPLFFPTHQMAAAAARQVFSIPPPLFQLTSLCSNSYLTQAQSPHQANGAATLPPFFTAAPPPAHPSPYGPLHAHADVPSHMLGTQAAAVAVAAASYNLQQQSFCQRVYQHVYPNHLGMLPAVTLGGGGVNKKSGNVSCYNCGVSGHYAQDCNQPSIDSTQQGGFRLKYAASHISEAFDNAD</sequence>
<feature type="compositionally biased region" description="Polar residues" evidence="1">
    <location>
        <begin position="843"/>
        <end position="856"/>
    </location>
</feature>
<dbReference type="GO" id="GO:0003676">
    <property type="term" value="F:nucleic acid binding"/>
    <property type="evidence" value="ECO:0007669"/>
    <property type="project" value="InterPro"/>
</dbReference>
<evidence type="ECO:0000313" key="4">
    <source>
        <dbReference type="Proteomes" id="UP000438429"/>
    </source>
</evidence>
<feature type="compositionally biased region" description="Low complexity" evidence="1">
    <location>
        <begin position="945"/>
        <end position="983"/>
    </location>
</feature>
<feature type="domain" description="CCHC-type" evidence="2">
    <location>
        <begin position="1162"/>
        <end position="1178"/>
    </location>
</feature>
<name>A0A6A4S7T7_SCOMX</name>
<proteinExistence type="predicted"/>
<feature type="compositionally biased region" description="Pro residues" evidence="1">
    <location>
        <begin position="877"/>
        <end position="893"/>
    </location>
</feature>
<feature type="compositionally biased region" description="Low complexity" evidence="1">
    <location>
        <begin position="628"/>
        <end position="638"/>
    </location>
</feature>
<evidence type="ECO:0000256" key="1">
    <source>
        <dbReference type="SAM" id="MobiDB-lite"/>
    </source>
</evidence>